<dbReference type="Proteomes" id="UP000199474">
    <property type="component" value="Unassembled WGS sequence"/>
</dbReference>
<dbReference type="AlphaFoldDB" id="A0A1I1YZW2"/>
<protein>
    <submittedName>
        <fullName evidence="1">Uncharacterized protein</fullName>
    </submittedName>
</protein>
<dbReference type="EMBL" id="FOMR01000011">
    <property type="protein sequence ID" value="SFE25019.1"/>
    <property type="molecule type" value="Genomic_DNA"/>
</dbReference>
<organism evidence="1 2">
    <name type="scientific">Lentibacillus persicus</name>
    <dbReference type="NCBI Taxonomy" id="640948"/>
    <lineage>
        <taxon>Bacteria</taxon>
        <taxon>Bacillati</taxon>
        <taxon>Bacillota</taxon>
        <taxon>Bacilli</taxon>
        <taxon>Bacillales</taxon>
        <taxon>Bacillaceae</taxon>
        <taxon>Lentibacillus</taxon>
    </lineage>
</organism>
<name>A0A1I1YZW2_9BACI</name>
<dbReference type="STRING" id="640948.SAMN05216238_11147"/>
<accession>A0A1I1YZW2</accession>
<gene>
    <name evidence="1" type="ORF">SAMN05216238_11147</name>
</gene>
<evidence type="ECO:0000313" key="1">
    <source>
        <dbReference type="EMBL" id="SFE25019.1"/>
    </source>
</evidence>
<proteinExistence type="predicted"/>
<sequence length="56" mass="6879">MAKKERPDKQTFFNLTGQDRLEFDLEDEPKHKKDEAIDRVFRKLHEKFEETRDKDV</sequence>
<evidence type="ECO:0000313" key="2">
    <source>
        <dbReference type="Proteomes" id="UP000199474"/>
    </source>
</evidence>
<reference evidence="2" key="1">
    <citation type="submission" date="2016-10" db="EMBL/GenBank/DDBJ databases">
        <authorList>
            <person name="Varghese N."/>
            <person name="Submissions S."/>
        </authorList>
    </citation>
    <scope>NUCLEOTIDE SEQUENCE [LARGE SCALE GENOMIC DNA]</scope>
    <source>
        <strain evidence="2">DSM 22530</strain>
    </source>
</reference>
<keyword evidence="2" id="KW-1185">Reference proteome</keyword>
<dbReference type="RefSeq" id="WP_177183449.1">
    <property type="nucleotide sequence ID" value="NZ_FOMR01000011.1"/>
</dbReference>